<protein>
    <submittedName>
        <fullName evidence="1">Uncharacterized protein</fullName>
    </submittedName>
</protein>
<reference evidence="1 2" key="1">
    <citation type="submission" date="2019-05" db="EMBL/GenBank/DDBJ databases">
        <title>Another draft genome of Portunus trituberculatus and its Hox gene families provides insights of decapod evolution.</title>
        <authorList>
            <person name="Jeong J.-H."/>
            <person name="Song I."/>
            <person name="Kim S."/>
            <person name="Choi T."/>
            <person name="Kim D."/>
            <person name="Ryu S."/>
            <person name="Kim W."/>
        </authorList>
    </citation>
    <scope>NUCLEOTIDE SEQUENCE [LARGE SCALE GENOMIC DNA]</scope>
    <source>
        <tissue evidence="1">Muscle</tissue>
    </source>
</reference>
<comment type="caution">
    <text evidence="1">The sequence shown here is derived from an EMBL/GenBank/DDBJ whole genome shotgun (WGS) entry which is preliminary data.</text>
</comment>
<accession>A0A5B7K9V3</accession>
<name>A0A5B7K9V3_PORTR</name>
<dbReference type="Proteomes" id="UP000324222">
    <property type="component" value="Unassembled WGS sequence"/>
</dbReference>
<dbReference type="EMBL" id="VSRR010147729">
    <property type="protein sequence ID" value="MPD05771.1"/>
    <property type="molecule type" value="Genomic_DNA"/>
</dbReference>
<organism evidence="1 2">
    <name type="scientific">Portunus trituberculatus</name>
    <name type="common">Swimming crab</name>
    <name type="synonym">Neptunus trituberculatus</name>
    <dbReference type="NCBI Taxonomy" id="210409"/>
    <lineage>
        <taxon>Eukaryota</taxon>
        <taxon>Metazoa</taxon>
        <taxon>Ecdysozoa</taxon>
        <taxon>Arthropoda</taxon>
        <taxon>Crustacea</taxon>
        <taxon>Multicrustacea</taxon>
        <taxon>Malacostraca</taxon>
        <taxon>Eumalacostraca</taxon>
        <taxon>Eucarida</taxon>
        <taxon>Decapoda</taxon>
        <taxon>Pleocyemata</taxon>
        <taxon>Brachyura</taxon>
        <taxon>Eubrachyura</taxon>
        <taxon>Portunoidea</taxon>
        <taxon>Portunidae</taxon>
        <taxon>Portuninae</taxon>
        <taxon>Portunus</taxon>
    </lineage>
</organism>
<proteinExistence type="predicted"/>
<evidence type="ECO:0000313" key="2">
    <source>
        <dbReference type="Proteomes" id="UP000324222"/>
    </source>
</evidence>
<keyword evidence="2" id="KW-1185">Reference proteome</keyword>
<gene>
    <name evidence="1" type="ORF">E2C01_101535</name>
</gene>
<evidence type="ECO:0000313" key="1">
    <source>
        <dbReference type="EMBL" id="MPD05771.1"/>
    </source>
</evidence>
<sequence>MRGRTPRRRRTATLFVFILRTQNGDVVNDFGDLIRVVESEFHKEFYVMEDRLQVHILKGNWVLAEVPVVSSEAARTALVGARPALHTARHSAYQRGRRLGVVLPS</sequence>
<dbReference type="AlphaFoldDB" id="A0A5B7K9V3"/>